<accession>A0A0B6YRK3</accession>
<dbReference type="GO" id="GO:0046360">
    <property type="term" value="P:2-oxobutyrate biosynthetic process"/>
    <property type="evidence" value="ECO:0007669"/>
    <property type="project" value="TreeGrafter"/>
</dbReference>
<proteinExistence type="predicted"/>
<protein>
    <recommendedName>
        <fullName evidence="2">Threonine synthase N-terminal domain-containing protein</fullName>
    </recommendedName>
</protein>
<sequence length="76" mass="8615">MYHGRSLAFKDLAMSCMGNFYNYFLRKSLQHMTLLVCTSGDTGSAAIEAFRGSEFVDIIVILPRGRCSEIQERQMT</sequence>
<dbReference type="Gene3D" id="3.40.50.1100">
    <property type="match status" value="1"/>
</dbReference>
<dbReference type="InterPro" id="IPR051166">
    <property type="entry name" value="Threonine_Synthase"/>
</dbReference>
<dbReference type="PANTHER" id="PTHR42690:SF1">
    <property type="entry name" value="THREONINE SYNTHASE-LIKE 2"/>
    <property type="match status" value="1"/>
</dbReference>
<feature type="non-terminal residue" evidence="1">
    <location>
        <position position="76"/>
    </location>
</feature>
<dbReference type="AlphaFoldDB" id="A0A0B6YRK3"/>
<dbReference type="GO" id="GO:0009071">
    <property type="term" value="P:serine family amino acid catabolic process"/>
    <property type="evidence" value="ECO:0007669"/>
    <property type="project" value="TreeGrafter"/>
</dbReference>
<name>A0A0B6YRK3_9EUPU</name>
<gene>
    <name evidence="1" type="primary">ORF32081</name>
</gene>
<evidence type="ECO:0008006" key="2">
    <source>
        <dbReference type="Google" id="ProtNLM"/>
    </source>
</evidence>
<dbReference type="SUPFAM" id="SSF53686">
    <property type="entry name" value="Tryptophan synthase beta subunit-like PLP-dependent enzymes"/>
    <property type="match status" value="1"/>
</dbReference>
<dbReference type="GO" id="GO:0030170">
    <property type="term" value="F:pyridoxal phosphate binding"/>
    <property type="evidence" value="ECO:0007669"/>
    <property type="project" value="TreeGrafter"/>
</dbReference>
<evidence type="ECO:0000313" key="1">
    <source>
        <dbReference type="EMBL" id="CEK58130.1"/>
    </source>
</evidence>
<reference evidence="1" key="1">
    <citation type="submission" date="2014-12" db="EMBL/GenBank/DDBJ databases">
        <title>Insight into the proteome of Arion vulgaris.</title>
        <authorList>
            <person name="Aradska J."/>
            <person name="Bulat T."/>
            <person name="Smidak R."/>
            <person name="Sarate P."/>
            <person name="Gangsoo J."/>
            <person name="Sialana F."/>
            <person name="Bilban M."/>
            <person name="Lubec G."/>
        </authorList>
    </citation>
    <scope>NUCLEOTIDE SEQUENCE</scope>
    <source>
        <tissue evidence="1">Skin</tissue>
    </source>
</reference>
<dbReference type="EMBL" id="HACG01011265">
    <property type="protein sequence ID" value="CEK58130.1"/>
    <property type="molecule type" value="Transcribed_RNA"/>
</dbReference>
<organism evidence="1">
    <name type="scientific">Arion vulgaris</name>
    <dbReference type="NCBI Taxonomy" id="1028688"/>
    <lineage>
        <taxon>Eukaryota</taxon>
        <taxon>Metazoa</taxon>
        <taxon>Spiralia</taxon>
        <taxon>Lophotrochozoa</taxon>
        <taxon>Mollusca</taxon>
        <taxon>Gastropoda</taxon>
        <taxon>Heterobranchia</taxon>
        <taxon>Euthyneura</taxon>
        <taxon>Panpulmonata</taxon>
        <taxon>Eupulmonata</taxon>
        <taxon>Stylommatophora</taxon>
        <taxon>Helicina</taxon>
        <taxon>Arionoidea</taxon>
        <taxon>Arionidae</taxon>
        <taxon>Arion</taxon>
    </lineage>
</organism>
<dbReference type="PANTHER" id="PTHR42690">
    <property type="entry name" value="THREONINE SYNTHASE FAMILY MEMBER"/>
    <property type="match status" value="1"/>
</dbReference>
<dbReference type="InterPro" id="IPR036052">
    <property type="entry name" value="TrpB-like_PALP_sf"/>
</dbReference>